<dbReference type="InterPro" id="IPR001202">
    <property type="entry name" value="WW_dom"/>
</dbReference>
<dbReference type="Gene3D" id="1.20.920.60">
    <property type="match status" value="1"/>
</dbReference>
<organism evidence="4">
    <name type="scientific">Pelagomonas calceolata</name>
    <dbReference type="NCBI Taxonomy" id="35677"/>
    <lineage>
        <taxon>Eukaryota</taxon>
        <taxon>Sar</taxon>
        <taxon>Stramenopiles</taxon>
        <taxon>Ochrophyta</taxon>
        <taxon>Pelagophyceae</taxon>
        <taxon>Pelagomonadales</taxon>
        <taxon>Pelagomonadaceae</taxon>
        <taxon>Pelagomonas</taxon>
    </lineage>
</organism>
<dbReference type="SMART" id="SM00456">
    <property type="entry name" value="WW"/>
    <property type="match status" value="3"/>
</dbReference>
<keyword evidence="1" id="KW-0175">Coiled coil</keyword>
<keyword evidence="6" id="KW-1185">Reference proteome</keyword>
<feature type="compositionally biased region" description="Basic and acidic residues" evidence="2">
    <location>
        <begin position="1584"/>
        <end position="1596"/>
    </location>
</feature>
<feature type="region of interest" description="Disordered" evidence="2">
    <location>
        <begin position="1566"/>
        <end position="1608"/>
    </location>
</feature>
<reference evidence="5" key="2">
    <citation type="submission" date="2021-11" db="EMBL/GenBank/DDBJ databases">
        <authorList>
            <consortium name="Genoscope - CEA"/>
            <person name="William W."/>
        </authorList>
    </citation>
    <scope>NUCLEOTIDE SEQUENCE</scope>
</reference>
<feature type="region of interest" description="Disordered" evidence="2">
    <location>
        <begin position="54"/>
        <end position="73"/>
    </location>
</feature>
<feature type="region of interest" description="Disordered" evidence="2">
    <location>
        <begin position="1095"/>
        <end position="1116"/>
    </location>
</feature>
<accession>A0A7S4E9A8</accession>
<dbReference type="SUPFAM" id="SSF51045">
    <property type="entry name" value="WW domain"/>
    <property type="match status" value="2"/>
</dbReference>
<dbReference type="EMBL" id="HBIW01016902">
    <property type="protein sequence ID" value="CAE0699146.1"/>
    <property type="molecule type" value="Transcribed_RNA"/>
</dbReference>
<evidence type="ECO:0000259" key="3">
    <source>
        <dbReference type="PROSITE" id="PS50020"/>
    </source>
</evidence>
<dbReference type="Gene3D" id="2.20.70.10">
    <property type="match status" value="1"/>
</dbReference>
<protein>
    <recommendedName>
        <fullName evidence="3">WW domain-containing protein</fullName>
    </recommendedName>
</protein>
<evidence type="ECO:0000313" key="5">
    <source>
        <dbReference type="EMBL" id="CAH0370404.1"/>
    </source>
</evidence>
<feature type="coiled-coil region" evidence="1">
    <location>
        <begin position="2256"/>
        <end position="2283"/>
    </location>
</feature>
<evidence type="ECO:0000313" key="4">
    <source>
        <dbReference type="EMBL" id="CAE0699146.1"/>
    </source>
</evidence>
<dbReference type="PROSITE" id="PS50020">
    <property type="entry name" value="WW_DOMAIN_2"/>
    <property type="match status" value="2"/>
</dbReference>
<dbReference type="EMBL" id="CAKKNE010000003">
    <property type="protein sequence ID" value="CAH0370404.1"/>
    <property type="molecule type" value="Genomic_DNA"/>
</dbReference>
<feature type="domain" description="WW" evidence="3">
    <location>
        <begin position="2404"/>
        <end position="2438"/>
    </location>
</feature>
<proteinExistence type="predicted"/>
<feature type="region of interest" description="Disordered" evidence="2">
    <location>
        <begin position="2806"/>
        <end position="2857"/>
    </location>
</feature>
<feature type="domain" description="WW" evidence="3">
    <location>
        <begin position="2445"/>
        <end position="2473"/>
    </location>
</feature>
<feature type="compositionally biased region" description="Polar residues" evidence="2">
    <location>
        <begin position="1572"/>
        <end position="1581"/>
    </location>
</feature>
<feature type="region of interest" description="Disordered" evidence="2">
    <location>
        <begin position="1"/>
        <end position="31"/>
    </location>
</feature>
<dbReference type="Proteomes" id="UP000789595">
    <property type="component" value="Unassembled WGS sequence"/>
</dbReference>
<dbReference type="CDD" id="cd00201">
    <property type="entry name" value="WW"/>
    <property type="match status" value="1"/>
</dbReference>
<evidence type="ECO:0000313" key="6">
    <source>
        <dbReference type="Proteomes" id="UP000789595"/>
    </source>
</evidence>
<feature type="region of interest" description="Disordered" evidence="2">
    <location>
        <begin position="1368"/>
        <end position="1426"/>
    </location>
</feature>
<sequence>MAARSPPPKAWEPTRPSTPKRLANDWSSVRTPPSVASLARAELATGSAMHSIALSGGASRARTPPRGVKRTPEHSALRTLQLEQGYDQTLNSKPGIPAYKPDEAFHRTLTYKQSPYGKMAQLAAKRELAKLAARPTPKRHAKRKDLDAHGFPMSLEQRALDARTEALEAYDAAARSATRREAALDAMLNALPGLSEVVIESTDASIEELKRRLDERGVDYQGCVHKADLVTLLQRTQLEDSQRLAEKQQQARQLIDELRERTLEAVEAIVEWRQKVAALDDVQNVQTAPPPFLWEGANYLVTLASGDDVKQLLQATPSECRIKGPVSRNPLLTEVDIDTLASTKDEGDLPADAVVKRSTATSDRLAFLRRRRVARALVAEERAEAIKRVRDHVAPGPKPQTELPTRLALSASELERVKPPALDPPELELLGYDSMPPLPIVATFTCLHLVLNPEAVKTHGRGLPDAQVLQSRPLRHTLLKAPRKLATQLQAFDASRRLPREVLQLLWPVLTAERFTAAEVTALSAAAGAVFAWLREVVVVQGTKIGEEEVQSKTREQYDDRVEEAVTGLVADVESSSDDDRIVDDGKLPPRQTRAQRAATVLRTRTERRSMPNIADGEVKDTSEVRSLVHNLWTEVAQLRDELRGTKQMKPVSSFVDPTTRRVSMHDPQSKTTKEEIYAGDVILGGKSVSLRLQSVYVDATKQEYKLGINGTEHLLIIVQEPTCIEPWPVRALPAVDVDRLTGKLPSELVTLPLDDRKKTLKPLLAALMVTSDKNVGVPTVDVLHRLEKVLNSVQLDVTVSKPERAHNDATVAPKSCRNTPTISLKITAKPTPWEREQIAAQGHDPIDVMHLTVDDAELQLLLVHQEGLYERARQKWRALDSVAQWIASRLRFERRHRADAHNPGDAPDPNLVSRLYLDRSVPLPPQVARAPSLPQKCIFDAVQRDDVLVLRLKPTDNSGAADQRASALVEQDVTIDELRALTKPPRYAPKGESRLAALASLRQRVAVEWLRAPRPTQVGPRKSFGDIPSTKGEAVLHLDRVVHREVRRISGVSVHLQALVRGTSLLFRACTVGPPPIDEGVELAKNDTEVVLPTDSDASEDEDKPSLKSKPLQVPSVSPSFDLSRVVDEKEMRLLVQGELKDREGLLHPYYRGALAAVLAPKLKLVKTSGKSRKPGDDASLQATTNDRYTLETMLVHEKHTLSVGVGGSKKRHLLGSLAVDDSTTLEEARKLIHLEFDDVDVPEDFRFVYRGAPCPRKQEPYRFAVECKPCLILAVKPVEGKLKVGTKVMVDGTPGTIERIRKSGRVDVTFPSKPPEKDRKLKNVRRGDLTLPNKQEGAGYAWTTQADDDARRLRDEIRRLRAVNAGPEAVEEFEEEQKKRRRRRRKRRHAVRAGKALRVENEDARSDAEKPAADPELIDGPAPPLDVVAIPLETTASTTQGSRRITLQDDLALFDVTSADVLRVGSIDGASYRIAKTHEWKHILPNDQIKFAFCPCDQNPMTHLRKRFYPLEPDPEAPPYLDDAYHSTLLAMRGTEVVIGREYDYFLSAPVEAERKMQRARISAKEGRVSRNTRLSLDSETGLEREETEKKADELPDVDPEDVVPHGTRLSNLPVYKLIPRALDLRPEWRRAFDEGRVVPVRDFINSPMSLNHFRVPLTYEHIETLVVDVRSRNAQIHEQRLHYFEDIDPNHLVDQLHSMLCSWYPQTENVDSQKWSKFAKDYELIPGMQDPMRVAQVDLAMRRQFKKKDGTFDRGGKMTRAQLRQALTEVAFTKFPVFVDPDKEKLEKQQREEAAEASRLKNLAGRVDHETLRKHEIVVGGRGGSLLDRFKESAAMTGKLGAREAAPEQNIIAAFKFVGRENKALRTPSESSEEEENEVTAEDWEWFKMDTLKHLLFEKTVMIPEMNKRAWREAKILAIKEEGLRQCASIRVQARHRMRWYRALYLCKLGAVVCIQAYGRRYMYHRFYLVRRRQMDLSQLYRYRILSSYRLQSWLRYTQISREYKVRVAEERRDKRERAIARRKEQHERRLTRDRATVFRRTKRMAGVMVCLRIERLDPSRMNACIDYGMKLKVFVPQSQKTYTFILDDLEVRLAIEGHVGRDGLSGAEILDPDNIMAIADRLLVRVINGKPVVIFSRRGRAERGKQVHKVGKFIGIGAPGEDGEVKDSEDLEKAAVKKGTQYVVTCFHSDDEIVFHAYNNRNCETLRTSITTRFIKAWIEQDEERKQAKERSEFLKRVADARKTLRLHATGIEQDEDDLREAQKLVDQHNLEQKKEDQEAIAEGEALPAPAPGTSRPSTVDAVADEGVGRARTDESIKREGAVPGAPRLVHPLLMKENLLLLLQWLIDRLRIVEYRRAGEDRERHRLILEYELEEVAVEKAAMSLQGLWKMMQSIKRIRLMLCANWEKRWDRDFQGWFYVNLKTNEMGWDPPRLLGGGDLPDPPDEWRTMYDENGDVFYMNPYTGQTSWMSVEDAARNLQKAYRAKQAADFGAPTFADIVRALRMIREVEQKYEEHPDRLSSMVNYALLLATQRFDLIGAKKLYKDAMEISPENPVLLRAYGIFMLATLEAPRERIFRKALDYFKNAELRDPGRERFEIAEESMYHWNCVAQRENPLALLNYALLQQYLVKDIPRAERFFHRAISALKDTQDAPDPARPAVIENFELFELERLPGGEFHTPTPSNTVVRNSELVEERPEWGEWGRYSHENVLKPKSAFYFWLNPITKRASWAEPNWEVAYRQRIERSEFVGEKQGWEQYWDPRFECNFFYNVMDGRLTCVDPVAGGAEGEEGAGKTLAAIEAEQNAPPPEPEPEPDGPMRALTAEEEKLGMTGPMLLKNDPHQAVENAPVYKG</sequence>
<feature type="compositionally biased region" description="Basic and acidic residues" evidence="2">
    <location>
        <begin position="1399"/>
        <end position="1415"/>
    </location>
</feature>
<reference evidence="4" key="1">
    <citation type="submission" date="2021-01" db="EMBL/GenBank/DDBJ databases">
        <authorList>
            <person name="Corre E."/>
            <person name="Pelletier E."/>
            <person name="Niang G."/>
            <person name="Scheremetjew M."/>
            <person name="Finn R."/>
            <person name="Kale V."/>
            <person name="Holt S."/>
            <person name="Cochrane G."/>
            <person name="Meng A."/>
            <person name="Brown T."/>
            <person name="Cohen L."/>
        </authorList>
    </citation>
    <scope>NUCLEOTIDE SEQUENCE</scope>
    <source>
        <strain evidence="4">CCMP1756</strain>
    </source>
</reference>
<evidence type="ECO:0000256" key="1">
    <source>
        <dbReference type="SAM" id="Coils"/>
    </source>
</evidence>
<dbReference type="OrthoDB" id="1924189at2759"/>
<name>A0A7S4E9A8_9STRA</name>
<feature type="compositionally biased region" description="Basic residues" evidence="2">
    <location>
        <begin position="1381"/>
        <end position="1394"/>
    </location>
</feature>
<gene>
    <name evidence="4" type="ORF">PCAL00307_LOCUS14582</name>
    <name evidence="5" type="ORF">PECAL_3P02880</name>
</gene>
<evidence type="ECO:0000256" key="2">
    <source>
        <dbReference type="SAM" id="MobiDB-lite"/>
    </source>
</evidence>
<feature type="compositionally biased region" description="Pro residues" evidence="2">
    <location>
        <begin position="1"/>
        <end position="10"/>
    </location>
</feature>
<dbReference type="InterPro" id="IPR036020">
    <property type="entry name" value="WW_dom_sf"/>
</dbReference>